<name>A0AAX3LRT1_9RHOB</name>
<feature type="signal peptide" evidence="1">
    <location>
        <begin position="1"/>
        <end position="19"/>
    </location>
</feature>
<protein>
    <submittedName>
        <fullName evidence="2">Uncharacterized protein</fullName>
    </submittedName>
</protein>
<feature type="chain" id="PRO_5043388075" evidence="1">
    <location>
        <begin position="20"/>
        <end position="159"/>
    </location>
</feature>
<evidence type="ECO:0000313" key="3">
    <source>
        <dbReference type="Proteomes" id="UP001210770"/>
    </source>
</evidence>
<dbReference type="EMBL" id="CP116423">
    <property type="protein sequence ID" value="WCE71401.1"/>
    <property type="molecule type" value="Genomic_DNA"/>
</dbReference>
<dbReference type="RefSeq" id="WP_271689581.1">
    <property type="nucleotide sequence ID" value="NZ_CP116423.1"/>
</dbReference>
<proteinExistence type="predicted"/>
<organism evidence="2 3">
    <name type="scientific">Sulfitobacter faviae</name>
    <dbReference type="NCBI Taxonomy" id="1775881"/>
    <lineage>
        <taxon>Bacteria</taxon>
        <taxon>Pseudomonadati</taxon>
        <taxon>Pseudomonadota</taxon>
        <taxon>Alphaproteobacteria</taxon>
        <taxon>Rhodobacterales</taxon>
        <taxon>Roseobacteraceae</taxon>
        <taxon>Sulfitobacter</taxon>
    </lineage>
</organism>
<dbReference type="AlphaFoldDB" id="A0AAX3LRT1"/>
<dbReference type="Proteomes" id="UP001210770">
    <property type="component" value="Chromosome"/>
</dbReference>
<reference evidence="2" key="1">
    <citation type="submission" date="2023-01" db="EMBL/GenBank/DDBJ databases">
        <title>Comparative genomic analysis of cold water coral derived Sulfitobacter faviae: insights into their metabolism and habitat adaptation.</title>
        <authorList>
            <person name="Guo Y."/>
            <person name="Lin S."/>
            <person name="Huang Z."/>
            <person name="Tang K."/>
            <person name="Wang X."/>
        </authorList>
    </citation>
    <scope>NUCLEOTIDE SEQUENCE</scope>
    <source>
        <strain evidence="2">SCSIO W_1865</strain>
    </source>
</reference>
<accession>A0AAX3LRT1</accession>
<evidence type="ECO:0000313" key="2">
    <source>
        <dbReference type="EMBL" id="WCE71401.1"/>
    </source>
</evidence>
<sequence length="159" mass="17305">MRFLLASLFLTLGTSQAPAHCHQRSATVLTCTIDHGTKQLEVCLDREEAIYRFGPPDAPGLTLSAPITEVAHQPWPGIGRAIWESTTFRNGDFTYEVYGSFDKLDQISDGGVTVRENGREIASLSCDRGSTELGLFAISDAKEAAGQCWDAEAQHWGAC</sequence>
<keyword evidence="1" id="KW-0732">Signal</keyword>
<evidence type="ECO:0000256" key="1">
    <source>
        <dbReference type="SAM" id="SignalP"/>
    </source>
</evidence>
<gene>
    <name evidence="2" type="ORF">PL336_06070</name>
</gene>